<gene>
    <name evidence="2" type="ORF">FYJ34_11010</name>
</gene>
<name>A0A6N7UTE1_9FIRM</name>
<protein>
    <submittedName>
        <fullName evidence="2">ROK family protein</fullName>
    </submittedName>
</protein>
<evidence type="ECO:0000313" key="3">
    <source>
        <dbReference type="Proteomes" id="UP000434409"/>
    </source>
</evidence>
<dbReference type="PANTHER" id="PTHR18964">
    <property type="entry name" value="ROK (REPRESSOR, ORF, KINASE) FAMILY"/>
    <property type="match status" value="1"/>
</dbReference>
<dbReference type="AlphaFoldDB" id="A0A6N7UTE1"/>
<dbReference type="SUPFAM" id="SSF53067">
    <property type="entry name" value="Actin-like ATPase domain"/>
    <property type="match status" value="1"/>
</dbReference>
<accession>A0A6N7UTE1</accession>
<evidence type="ECO:0000313" key="2">
    <source>
        <dbReference type="EMBL" id="MSR94773.1"/>
    </source>
</evidence>
<proteinExistence type="inferred from homology"/>
<dbReference type="Proteomes" id="UP000434409">
    <property type="component" value="Unassembled WGS sequence"/>
</dbReference>
<sequence>MKKYYIALDIGGTKTSGAVFLQGGTIAEDYVYVTPSKTFDGEEAVYQNTKGVVDHLLRRFQIEISDVLGIGVGCPGPLDRKTGVILHAPMMRWRNFPLIKRLQEDFPVPICLDNDGNLGALAEQRCGEAKGEEAVFYMTVSTGCGGGLVVDGTIYHGAKDGAMEIGHMCVETEGRQCPCGAKGCFELYASGTALNRRANSQIRQHEDSILYRLAMEEEREITGKDILEAAEKGDFFALELYRKEGEYLGIGIGNILRLFDPSAVVLGGGVTKAKAFFHDAMVRTLKSRGFVNMKEDMIRYSRMNDRVVLYGAYYLIKEETLS</sequence>
<dbReference type="RefSeq" id="WP_154478612.1">
    <property type="nucleotide sequence ID" value="NZ_VULY01000018.1"/>
</dbReference>
<organism evidence="2 3">
    <name type="scientific">Suipraeoptans intestinalis</name>
    <dbReference type="NCBI Taxonomy" id="2606628"/>
    <lineage>
        <taxon>Bacteria</taxon>
        <taxon>Bacillati</taxon>
        <taxon>Bacillota</taxon>
        <taxon>Clostridia</taxon>
        <taxon>Lachnospirales</taxon>
        <taxon>Lachnospiraceae</taxon>
        <taxon>Suipraeoptans</taxon>
    </lineage>
</organism>
<keyword evidence="3" id="KW-1185">Reference proteome</keyword>
<dbReference type="InterPro" id="IPR043129">
    <property type="entry name" value="ATPase_NBD"/>
</dbReference>
<comment type="caution">
    <text evidence="2">The sequence shown here is derived from an EMBL/GenBank/DDBJ whole genome shotgun (WGS) entry which is preliminary data.</text>
</comment>
<dbReference type="Pfam" id="PF00480">
    <property type="entry name" value="ROK"/>
    <property type="match status" value="1"/>
</dbReference>
<dbReference type="InterPro" id="IPR000600">
    <property type="entry name" value="ROK"/>
</dbReference>
<evidence type="ECO:0000256" key="1">
    <source>
        <dbReference type="ARBA" id="ARBA00006479"/>
    </source>
</evidence>
<dbReference type="Gene3D" id="3.30.420.40">
    <property type="match status" value="2"/>
</dbReference>
<dbReference type="EMBL" id="VULY01000018">
    <property type="protein sequence ID" value="MSR94773.1"/>
    <property type="molecule type" value="Genomic_DNA"/>
</dbReference>
<reference evidence="2 3" key="1">
    <citation type="submission" date="2019-08" db="EMBL/GenBank/DDBJ databases">
        <title>In-depth cultivation of the pig gut microbiome towards novel bacterial diversity and tailored functional studies.</title>
        <authorList>
            <person name="Wylensek D."/>
            <person name="Hitch T.C.A."/>
            <person name="Clavel T."/>
        </authorList>
    </citation>
    <scope>NUCLEOTIDE SEQUENCE [LARGE SCALE GENOMIC DNA]</scope>
    <source>
        <strain evidence="2 3">68-1-5</strain>
    </source>
</reference>
<dbReference type="PANTHER" id="PTHR18964:SF149">
    <property type="entry name" value="BIFUNCTIONAL UDP-N-ACETYLGLUCOSAMINE 2-EPIMERASE_N-ACETYLMANNOSAMINE KINASE"/>
    <property type="match status" value="1"/>
</dbReference>
<comment type="similarity">
    <text evidence="1">Belongs to the ROK (NagC/XylR) family.</text>
</comment>